<organism evidence="2 3">
    <name type="scientific">Teladorsagia circumcincta</name>
    <name type="common">Brown stomach worm</name>
    <name type="synonym">Ostertagia circumcincta</name>
    <dbReference type="NCBI Taxonomy" id="45464"/>
    <lineage>
        <taxon>Eukaryota</taxon>
        <taxon>Metazoa</taxon>
        <taxon>Ecdysozoa</taxon>
        <taxon>Nematoda</taxon>
        <taxon>Chromadorea</taxon>
        <taxon>Rhabditida</taxon>
        <taxon>Rhabditina</taxon>
        <taxon>Rhabditomorpha</taxon>
        <taxon>Strongyloidea</taxon>
        <taxon>Trichostrongylidae</taxon>
        <taxon>Teladorsagia</taxon>
    </lineage>
</organism>
<dbReference type="AlphaFoldDB" id="A0A2G9UMR4"/>
<evidence type="ECO:0008006" key="4">
    <source>
        <dbReference type="Google" id="ProtNLM"/>
    </source>
</evidence>
<feature type="non-terminal residue" evidence="2">
    <location>
        <position position="1"/>
    </location>
</feature>
<dbReference type="Gene3D" id="1.20.1070.10">
    <property type="entry name" value="Rhodopsin 7-helix transmembrane proteins"/>
    <property type="match status" value="1"/>
</dbReference>
<evidence type="ECO:0000256" key="1">
    <source>
        <dbReference type="SAM" id="Phobius"/>
    </source>
</evidence>
<dbReference type="OrthoDB" id="10011262at2759"/>
<keyword evidence="3" id="KW-1185">Reference proteome</keyword>
<dbReference type="Proteomes" id="UP000230423">
    <property type="component" value="Unassembled WGS sequence"/>
</dbReference>
<protein>
    <recommendedName>
        <fullName evidence="4">G-protein coupled receptors family 1 profile domain-containing protein</fullName>
    </recommendedName>
</protein>
<reference evidence="2 3" key="1">
    <citation type="submission" date="2015-09" db="EMBL/GenBank/DDBJ databases">
        <title>Draft genome of the parasitic nematode Teladorsagia circumcincta isolate WARC Sus (inbred).</title>
        <authorList>
            <person name="Mitreva M."/>
        </authorList>
    </citation>
    <scope>NUCLEOTIDE SEQUENCE [LARGE SCALE GENOMIC DNA]</scope>
    <source>
        <strain evidence="2 3">S</strain>
    </source>
</reference>
<keyword evidence="1" id="KW-0812">Transmembrane</keyword>
<feature type="transmembrane region" description="Helical" evidence="1">
    <location>
        <begin position="28"/>
        <end position="48"/>
    </location>
</feature>
<dbReference type="SUPFAM" id="SSF81321">
    <property type="entry name" value="Family A G protein-coupled receptor-like"/>
    <property type="match status" value="1"/>
</dbReference>
<accession>A0A2G9UMR4</accession>
<gene>
    <name evidence="2" type="ORF">TELCIR_07090</name>
</gene>
<dbReference type="PANTHER" id="PTHR46895:SF5">
    <property type="entry name" value="G-PROTEIN COUPLED RECEPTORS FAMILY 1 PROFILE DOMAIN-CONTAINING PROTEIN"/>
    <property type="match status" value="1"/>
</dbReference>
<evidence type="ECO:0000313" key="2">
    <source>
        <dbReference type="EMBL" id="PIO71022.1"/>
    </source>
</evidence>
<keyword evidence="1" id="KW-1133">Transmembrane helix</keyword>
<evidence type="ECO:0000313" key="3">
    <source>
        <dbReference type="Proteomes" id="UP000230423"/>
    </source>
</evidence>
<keyword evidence="1" id="KW-0472">Membrane</keyword>
<dbReference type="EMBL" id="KZ346084">
    <property type="protein sequence ID" value="PIO71022.1"/>
    <property type="molecule type" value="Genomic_DNA"/>
</dbReference>
<proteinExistence type="predicted"/>
<dbReference type="PANTHER" id="PTHR46895">
    <property type="entry name" value="PROTEIN CBG20548-RELATED"/>
    <property type="match status" value="1"/>
</dbReference>
<feature type="transmembrane region" description="Helical" evidence="1">
    <location>
        <begin position="96"/>
        <end position="121"/>
    </location>
</feature>
<name>A0A2G9UMR4_TELCI</name>
<sequence length="248" mass="28261">LVVGVCFERVIGVRSPLHRLVAPSKRRLVAGLLLLLSACAALTCYYHVSQQCFMKVFCHGTQWIAKCVDVTSNGWQANSTNPSSQLLRQYVTWMRAANVALVVVIPLVFLVVLNSMLMYYVKKRSFFLHASLTKLTRRMQREGQAKLPFVGTLFRRHSDQVPNYDDKSHKTNLSVEKLAQNRPLFVMYGCQLFFVTYYDEKNDEDAKFWPKSAASEPGIELDLMQQKMEHRVAVTVCAVVTSFTITQV</sequence>